<sequence>MTTTTYPRRLIEVDLPIKRISAHARREKSIRHGHISTLHIWWARRPLAACRAVICASLWPDPADELCPPVFRTVAAHVLAEFGELVRTDRALAELCSPESFKRWQRTTKQTLRANDPACWPDLRYALLDFIADFANWDASTVPAYLETSRALTQAAHEALGGMPGTRPLVVDPFAGGGAIPLEALRVGADAFASDLNPIPILLNKVVQEYIPRYGNDLARQVRESGIRVRALIEQKLGAFYVSNDPNEKPYAFFWGRTIICEGPSCGYRFPLIKSLWLRQKSKNGVALELKPNHRTREVDIDVRIGVHLQEVGSGTSKQGAATCPVCGYTTSVESVRRQLSQRNGGTLDAQMLAICISSNSYIGKTYRKPTDDERSRFNIALAAYHRLIPNEGDDIPDIPNEMLNHLRGFFNVVLYGMKRWGDLFGPRQALLMTSLTKEIRVEHQRLLNICPDMADAVATCLALAAGKVAQYNSSCCRWKSTGETLIDMFGRQAIPMVWDFSEAYPFGGSTGDYGQYIESFCTTLDTLSLVLSSSGTTQQASATQHPLPDNIVEAFVTDPPYYDAIPYADLSDFFYVWHRRMLGNIHSELYSGNLSPKDEECVTLSHRAAMYRHKDRSFFERMMSIAMAEGRRITKPQGIGVVVFANKSTTGWEAMIGALVSSGWIISASWPIDTEMSSRLRAQDSAVLASSVHLVCRPREQADGTLTEDIGDWRDVLQELPLRIHEWMPRLAAEGVVGADAIFACLGPALEIFSRYSRVEKASGEQVKLGEYLEHVWAAVSREALSLLFKDADASGLEPDARLTAMWLWTLSTADDRRPSNGNGEGDETDENDDESTSSKSAGKGGFSLEFDAARKIAQGLGANLDILRHVVEVKGETARLISVGERTRYLFGKDEAMAPANRKIKKSAQQMSLFAELEQAEEEAGWGEKSAPPAGATVLDRVHQAMILFAAGRAEAMKRFLVEEGAGTDPRFWQLAQSLSALYPTATDEKRWVDGVLARKKGLGF</sequence>
<dbReference type="GO" id="GO:0008168">
    <property type="term" value="F:methyltransferase activity"/>
    <property type="evidence" value="ECO:0007669"/>
    <property type="project" value="UniProtKB-KW"/>
</dbReference>
<evidence type="ECO:0000313" key="3">
    <source>
        <dbReference type="EMBL" id="PDV97771.1"/>
    </source>
</evidence>
<evidence type="ECO:0000313" key="4">
    <source>
        <dbReference type="Proteomes" id="UP000220922"/>
    </source>
</evidence>
<feature type="domain" description="DUF1156" evidence="2">
    <location>
        <begin position="15"/>
        <end position="62"/>
    </location>
</feature>
<dbReference type="GO" id="GO:0032259">
    <property type="term" value="P:methylation"/>
    <property type="evidence" value="ECO:0007669"/>
    <property type="project" value="UniProtKB-KW"/>
</dbReference>
<feature type="compositionally biased region" description="Acidic residues" evidence="1">
    <location>
        <begin position="826"/>
        <end position="837"/>
    </location>
</feature>
<feature type="region of interest" description="Disordered" evidence="1">
    <location>
        <begin position="817"/>
        <end position="845"/>
    </location>
</feature>
<keyword evidence="3" id="KW-0489">Methyltransferase</keyword>
<proteinExistence type="predicted"/>
<evidence type="ECO:0000259" key="2">
    <source>
        <dbReference type="Pfam" id="PF06634"/>
    </source>
</evidence>
<dbReference type="AlphaFoldDB" id="A0A2H3KV63"/>
<gene>
    <name evidence="3" type="ORF">A9Q02_17670</name>
</gene>
<dbReference type="REBASE" id="279095">
    <property type="entry name" value="M.CasB79ORF17670P"/>
</dbReference>
<evidence type="ECO:0000256" key="1">
    <source>
        <dbReference type="SAM" id="MobiDB-lite"/>
    </source>
</evidence>
<dbReference type="RefSeq" id="WP_097654146.1">
    <property type="nucleotide sequence ID" value="NZ_LYXE01000125.1"/>
</dbReference>
<dbReference type="EMBL" id="LYXE01000125">
    <property type="protein sequence ID" value="PDV97771.1"/>
    <property type="molecule type" value="Genomic_DNA"/>
</dbReference>
<name>A0A2H3KV63_9CHLR</name>
<dbReference type="Gene3D" id="3.40.50.150">
    <property type="entry name" value="Vaccinia Virus protein VP39"/>
    <property type="match status" value="1"/>
</dbReference>
<protein>
    <submittedName>
        <fullName evidence="3">Adenine-specific DNA methylase</fullName>
    </submittedName>
</protein>
<comment type="caution">
    <text evidence="3">The sequence shown here is derived from an EMBL/GenBank/DDBJ whole genome shotgun (WGS) entry which is preliminary data.</text>
</comment>
<keyword evidence="4" id="KW-1185">Reference proteome</keyword>
<dbReference type="InterPro" id="IPR029063">
    <property type="entry name" value="SAM-dependent_MTases_sf"/>
</dbReference>
<dbReference type="Proteomes" id="UP000220922">
    <property type="component" value="Unassembled WGS sequence"/>
</dbReference>
<dbReference type="SUPFAM" id="SSF53335">
    <property type="entry name" value="S-adenosyl-L-methionine-dependent methyltransferases"/>
    <property type="match status" value="2"/>
</dbReference>
<dbReference type="OrthoDB" id="9800801at2"/>
<keyword evidence="3" id="KW-0808">Transferase</keyword>
<organism evidence="3 4">
    <name type="scientific">Candidatus Chloroploca asiatica</name>
    <dbReference type="NCBI Taxonomy" id="1506545"/>
    <lineage>
        <taxon>Bacteria</taxon>
        <taxon>Bacillati</taxon>
        <taxon>Chloroflexota</taxon>
        <taxon>Chloroflexia</taxon>
        <taxon>Chloroflexales</taxon>
        <taxon>Chloroflexineae</taxon>
        <taxon>Oscillochloridaceae</taxon>
        <taxon>Candidatus Chloroploca</taxon>
    </lineage>
</organism>
<accession>A0A2H3KV63</accession>
<reference evidence="3 4" key="1">
    <citation type="submission" date="2016-05" db="EMBL/GenBank/DDBJ databases">
        <authorList>
            <person name="Lavstsen T."/>
            <person name="Jespersen J.S."/>
        </authorList>
    </citation>
    <scope>NUCLEOTIDE SEQUENCE [LARGE SCALE GENOMIC DNA]</scope>
    <source>
        <strain evidence="3 4">B7-9</strain>
    </source>
</reference>
<dbReference type="Pfam" id="PF06634">
    <property type="entry name" value="DUF1156"/>
    <property type="match status" value="1"/>
</dbReference>
<dbReference type="InterPro" id="IPR009537">
    <property type="entry name" value="DUF1156"/>
</dbReference>